<organism evidence="2 3">
    <name type="scientific">Lentzea cavernae</name>
    <dbReference type="NCBI Taxonomy" id="2020703"/>
    <lineage>
        <taxon>Bacteria</taxon>
        <taxon>Bacillati</taxon>
        <taxon>Actinomycetota</taxon>
        <taxon>Actinomycetes</taxon>
        <taxon>Pseudonocardiales</taxon>
        <taxon>Pseudonocardiaceae</taxon>
        <taxon>Lentzea</taxon>
    </lineage>
</organism>
<feature type="compositionally biased region" description="Basic and acidic residues" evidence="1">
    <location>
        <begin position="89"/>
        <end position="100"/>
    </location>
</feature>
<reference evidence="3" key="1">
    <citation type="journal article" date="2019" name="Int. J. Syst. Evol. Microbiol.">
        <title>The Global Catalogue of Microorganisms (GCM) 10K type strain sequencing project: providing services to taxonomists for standard genome sequencing and annotation.</title>
        <authorList>
            <consortium name="The Broad Institute Genomics Platform"/>
            <consortium name="The Broad Institute Genome Sequencing Center for Infectious Disease"/>
            <person name="Wu L."/>
            <person name="Ma J."/>
        </authorList>
    </citation>
    <scope>NUCLEOTIDE SEQUENCE [LARGE SCALE GENOMIC DNA]</scope>
    <source>
        <strain evidence="3">CGMCC 4.7367</strain>
    </source>
</reference>
<evidence type="ECO:0000256" key="1">
    <source>
        <dbReference type="SAM" id="MobiDB-lite"/>
    </source>
</evidence>
<feature type="region of interest" description="Disordered" evidence="1">
    <location>
        <begin position="78"/>
        <end position="141"/>
    </location>
</feature>
<gene>
    <name evidence="2" type="ORF">GCM10017774_04830</name>
</gene>
<protein>
    <submittedName>
        <fullName evidence="2">Uncharacterized protein</fullName>
    </submittedName>
</protein>
<evidence type="ECO:0000313" key="2">
    <source>
        <dbReference type="EMBL" id="GHH29216.1"/>
    </source>
</evidence>
<accession>A0ABQ3LYU8</accession>
<name>A0ABQ3LYU8_9PSEU</name>
<dbReference type="Proteomes" id="UP000605568">
    <property type="component" value="Unassembled WGS sequence"/>
</dbReference>
<comment type="caution">
    <text evidence="2">The sequence shown here is derived from an EMBL/GenBank/DDBJ whole genome shotgun (WGS) entry which is preliminary data.</text>
</comment>
<sequence>MVTVTSFSCWGRGVAGDQALTRHRFASSRQPPNLRWRAQAATGQETVVLPTGRTTVGERTGRSGWDHRRRQIAVALEEERAAPEIGDAGEGRRAPAEDFKTSTGARLVGCQRAAQDGFRPDPLPLPWKPNSVDPPAGTLPL</sequence>
<dbReference type="EMBL" id="BNAR01000001">
    <property type="protein sequence ID" value="GHH29216.1"/>
    <property type="molecule type" value="Genomic_DNA"/>
</dbReference>
<keyword evidence="3" id="KW-1185">Reference proteome</keyword>
<proteinExistence type="predicted"/>
<evidence type="ECO:0000313" key="3">
    <source>
        <dbReference type="Proteomes" id="UP000605568"/>
    </source>
</evidence>